<evidence type="ECO:0000256" key="1">
    <source>
        <dbReference type="SAM" id="MobiDB-lite"/>
    </source>
</evidence>
<dbReference type="Proteomes" id="UP001054889">
    <property type="component" value="Unassembled WGS sequence"/>
</dbReference>
<feature type="region of interest" description="Disordered" evidence="1">
    <location>
        <begin position="38"/>
        <end position="67"/>
    </location>
</feature>
<proteinExistence type="predicted"/>
<reference evidence="2" key="2">
    <citation type="submission" date="2021-12" db="EMBL/GenBank/DDBJ databases">
        <title>Resequencing data analysis of finger millet.</title>
        <authorList>
            <person name="Hatakeyama M."/>
            <person name="Aluri S."/>
            <person name="Balachadran M.T."/>
            <person name="Sivarajan S.R."/>
            <person name="Poveda L."/>
            <person name="Shimizu-Inatsugi R."/>
            <person name="Schlapbach R."/>
            <person name="Sreeman S.M."/>
            <person name="Shimizu K.K."/>
        </authorList>
    </citation>
    <scope>NUCLEOTIDE SEQUENCE</scope>
</reference>
<protein>
    <recommendedName>
        <fullName evidence="4">Secreted protein</fullName>
    </recommendedName>
</protein>
<feature type="compositionally biased region" description="Low complexity" evidence="1">
    <location>
        <begin position="43"/>
        <end position="67"/>
    </location>
</feature>
<dbReference type="EMBL" id="BQKI01000084">
    <property type="protein sequence ID" value="GJN33074.1"/>
    <property type="molecule type" value="Genomic_DNA"/>
</dbReference>
<organism evidence="2 3">
    <name type="scientific">Eleusine coracana subsp. coracana</name>
    <dbReference type="NCBI Taxonomy" id="191504"/>
    <lineage>
        <taxon>Eukaryota</taxon>
        <taxon>Viridiplantae</taxon>
        <taxon>Streptophyta</taxon>
        <taxon>Embryophyta</taxon>
        <taxon>Tracheophyta</taxon>
        <taxon>Spermatophyta</taxon>
        <taxon>Magnoliopsida</taxon>
        <taxon>Liliopsida</taxon>
        <taxon>Poales</taxon>
        <taxon>Poaceae</taxon>
        <taxon>PACMAD clade</taxon>
        <taxon>Chloridoideae</taxon>
        <taxon>Cynodonteae</taxon>
        <taxon>Eleusininae</taxon>
        <taxon>Eleusine</taxon>
    </lineage>
</organism>
<keyword evidence="3" id="KW-1185">Reference proteome</keyword>
<name>A0AAV5FBL9_ELECO</name>
<sequence length="96" mass="10050">MLIVGRGSDLTFKSNLKLLIFLVFPGLTHTHLYLHGTSSGPNARTTARTARRPGSWTGSRASSSAGSAGYLTSFTLVFTAGDHTGSTLSVQGPVLN</sequence>
<evidence type="ECO:0008006" key="4">
    <source>
        <dbReference type="Google" id="ProtNLM"/>
    </source>
</evidence>
<gene>
    <name evidence="2" type="primary">gb21636</name>
    <name evidence="2" type="ORF">PR202_gb21636</name>
</gene>
<reference evidence="2" key="1">
    <citation type="journal article" date="2018" name="DNA Res.">
        <title>Multiple hybrid de novo genome assembly of finger millet, an orphan allotetraploid crop.</title>
        <authorList>
            <person name="Hatakeyama M."/>
            <person name="Aluri S."/>
            <person name="Balachadran M.T."/>
            <person name="Sivarajan S.R."/>
            <person name="Patrignani A."/>
            <person name="Gruter S."/>
            <person name="Poveda L."/>
            <person name="Shimizu-Inatsugi R."/>
            <person name="Baeten J."/>
            <person name="Francoijs K.J."/>
            <person name="Nataraja K.N."/>
            <person name="Reddy Y.A.N."/>
            <person name="Phadnis S."/>
            <person name="Ravikumar R.L."/>
            <person name="Schlapbach R."/>
            <person name="Sreeman S.M."/>
            <person name="Shimizu K.K."/>
        </authorList>
    </citation>
    <scope>NUCLEOTIDE SEQUENCE</scope>
</reference>
<evidence type="ECO:0000313" key="2">
    <source>
        <dbReference type="EMBL" id="GJN33074.1"/>
    </source>
</evidence>
<accession>A0AAV5FBL9</accession>
<dbReference type="AlphaFoldDB" id="A0AAV5FBL9"/>
<evidence type="ECO:0000313" key="3">
    <source>
        <dbReference type="Proteomes" id="UP001054889"/>
    </source>
</evidence>
<comment type="caution">
    <text evidence="2">The sequence shown here is derived from an EMBL/GenBank/DDBJ whole genome shotgun (WGS) entry which is preliminary data.</text>
</comment>